<organism evidence="8">
    <name type="scientific">marine metagenome</name>
    <dbReference type="NCBI Taxonomy" id="408172"/>
    <lineage>
        <taxon>unclassified sequences</taxon>
        <taxon>metagenomes</taxon>
        <taxon>ecological metagenomes</taxon>
    </lineage>
</organism>
<dbReference type="InterPro" id="IPR017985">
    <property type="entry name" value="MeTrfase_CN4_CS"/>
</dbReference>
<reference evidence="8" key="1">
    <citation type="submission" date="2018-05" db="EMBL/GenBank/DDBJ databases">
        <authorList>
            <person name="Lanie J.A."/>
            <person name="Ng W.-L."/>
            <person name="Kazmierczak K.M."/>
            <person name="Andrzejewski T.M."/>
            <person name="Davidsen T.M."/>
            <person name="Wayne K.J."/>
            <person name="Tettelin H."/>
            <person name="Glass J.I."/>
            <person name="Rusch D."/>
            <person name="Podicherti R."/>
            <person name="Tsui H.-C.T."/>
            <person name="Winkler M.E."/>
        </authorList>
    </citation>
    <scope>NUCLEOTIDE SEQUENCE</scope>
</reference>
<sequence>MHGLALLWSYMPHAFDVKCGNMHTPLQTFFNDKGRIEYKMKQLGHVDSPSGLRKVLKVMSGSQGVSNFRPTAAQAIYEKFLPDGGTTWDMSGGYGGRLLGAIKTHINYIATEPAKDTFNGLTQIAKDWGNQSNLFGTTQRLEIVQSGSEDYVPEKESLDLCFTSPPYFDTEKYSDEDTQSYKKFPNKADWLEGFLRKTIQNCAYGLKPRRYLVINIANVSSFDNLEGECANIVLSEEFEYMETFQLTLSKMPGKNLSGAK</sequence>
<dbReference type="GO" id="GO:0009307">
    <property type="term" value="P:DNA restriction-modification system"/>
    <property type="evidence" value="ECO:0007669"/>
    <property type="project" value="UniProtKB-KW"/>
</dbReference>
<evidence type="ECO:0000256" key="6">
    <source>
        <dbReference type="ARBA" id="ARBA00022747"/>
    </source>
</evidence>
<evidence type="ECO:0000256" key="4">
    <source>
        <dbReference type="ARBA" id="ARBA00022679"/>
    </source>
</evidence>
<comment type="similarity">
    <text evidence="1">Belongs to the N(4)/N(6)-methyltransferase family. N(4) subfamily.</text>
</comment>
<proteinExistence type="inferred from homology"/>
<keyword evidence="5" id="KW-0949">S-adenosyl-L-methionine</keyword>
<dbReference type="GO" id="GO:0015667">
    <property type="term" value="F:site-specific DNA-methyltransferase (cytosine-N4-specific) activity"/>
    <property type="evidence" value="ECO:0007669"/>
    <property type="project" value="UniProtKB-EC"/>
</dbReference>
<protein>
    <recommendedName>
        <fullName evidence="2">site-specific DNA-methyltransferase (cytosine-N(4)-specific)</fullName>
        <ecNumber evidence="2">2.1.1.113</ecNumber>
    </recommendedName>
</protein>
<dbReference type="Gene3D" id="3.40.50.150">
    <property type="entry name" value="Vaccinia Virus protein VP39"/>
    <property type="match status" value="1"/>
</dbReference>
<dbReference type="EMBL" id="UINC01047697">
    <property type="protein sequence ID" value="SVB57286.1"/>
    <property type="molecule type" value="Genomic_DNA"/>
</dbReference>
<name>A0A382F2R5_9ZZZZ</name>
<comment type="catalytic activity">
    <reaction evidence="7">
        <text>a 2'-deoxycytidine in DNA + S-adenosyl-L-methionine = an N(4)-methyl-2'-deoxycytidine in DNA + S-adenosyl-L-homocysteine + H(+)</text>
        <dbReference type="Rhea" id="RHEA:16857"/>
        <dbReference type="Rhea" id="RHEA-COMP:11369"/>
        <dbReference type="Rhea" id="RHEA-COMP:13674"/>
        <dbReference type="ChEBI" id="CHEBI:15378"/>
        <dbReference type="ChEBI" id="CHEBI:57856"/>
        <dbReference type="ChEBI" id="CHEBI:59789"/>
        <dbReference type="ChEBI" id="CHEBI:85452"/>
        <dbReference type="ChEBI" id="CHEBI:137933"/>
        <dbReference type="EC" id="2.1.1.113"/>
    </reaction>
</comment>
<dbReference type="SUPFAM" id="SSF53335">
    <property type="entry name" value="S-adenosyl-L-methionine-dependent methyltransferases"/>
    <property type="match status" value="1"/>
</dbReference>
<gene>
    <name evidence="8" type="ORF">METZ01_LOCUS210140</name>
</gene>
<feature type="non-terminal residue" evidence="8">
    <location>
        <position position="260"/>
    </location>
</feature>
<evidence type="ECO:0000256" key="1">
    <source>
        <dbReference type="ARBA" id="ARBA00010203"/>
    </source>
</evidence>
<evidence type="ECO:0000256" key="3">
    <source>
        <dbReference type="ARBA" id="ARBA00022603"/>
    </source>
</evidence>
<evidence type="ECO:0000313" key="8">
    <source>
        <dbReference type="EMBL" id="SVB57286.1"/>
    </source>
</evidence>
<evidence type="ECO:0000256" key="2">
    <source>
        <dbReference type="ARBA" id="ARBA00012185"/>
    </source>
</evidence>
<keyword evidence="4" id="KW-0808">Transferase</keyword>
<keyword evidence="3" id="KW-0489">Methyltransferase</keyword>
<dbReference type="PROSITE" id="PS00093">
    <property type="entry name" value="N4_MTASE"/>
    <property type="match status" value="1"/>
</dbReference>
<dbReference type="AlphaFoldDB" id="A0A382F2R5"/>
<accession>A0A382F2R5</accession>
<dbReference type="GO" id="GO:0032259">
    <property type="term" value="P:methylation"/>
    <property type="evidence" value="ECO:0007669"/>
    <property type="project" value="UniProtKB-KW"/>
</dbReference>
<dbReference type="GO" id="GO:0003677">
    <property type="term" value="F:DNA binding"/>
    <property type="evidence" value="ECO:0007669"/>
    <property type="project" value="InterPro"/>
</dbReference>
<dbReference type="InterPro" id="IPR029063">
    <property type="entry name" value="SAM-dependent_MTases_sf"/>
</dbReference>
<evidence type="ECO:0000256" key="7">
    <source>
        <dbReference type="ARBA" id="ARBA00049120"/>
    </source>
</evidence>
<evidence type="ECO:0000256" key="5">
    <source>
        <dbReference type="ARBA" id="ARBA00022691"/>
    </source>
</evidence>
<keyword evidence="6" id="KW-0680">Restriction system</keyword>
<dbReference type="EC" id="2.1.1.113" evidence="2"/>